<protein>
    <submittedName>
        <fullName evidence="1">Uncharacterized protein</fullName>
    </submittedName>
</protein>
<evidence type="ECO:0000313" key="2">
    <source>
        <dbReference type="Proteomes" id="UP000727506"/>
    </source>
</evidence>
<gene>
    <name evidence="1" type="ORF">KH142_07665</name>
</gene>
<accession>A0A943UYE3</accession>
<organism evidence="1 2">
    <name type="scientific">Slackia piriformis</name>
    <dbReference type="NCBI Taxonomy" id="626934"/>
    <lineage>
        <taxon>Bacteria</taxon>
        <taxon>Bacillati</taxon>
        <taxon>Actinomycetota</taxon>
        <taxon>Coriobacteriia</taxon>
        <taxon>Eggerthellales</taxon>
        <taxon>Eggerthellaceae</taxon>
        <taxon>Slackia</taxon>
    </lineage>
</organism>
<comment type="caution">
    <text evidence="1">The sequence shown here is derived from an EMBL/GenBank/DDBJ whole genome shotgun (WGS) entry which is preliminary data.</text>
</comment>
<proteinExistence type="predicted"/>
<dbReference type="EMBL" id="JAGZSV010000162">
    <property type="protein sequence ID" value="MBS6941334.1"/>
    <property type="molecule type" value="Genomic_DNA"/>
</dbReference>
<dbReference type="AlphaFoldDB" id="A0A943UYE3"/>
<name>A0A943UYE3_9ACTN</name>
<evidence type="ECO:0000313" key="1">
    <source>
        <dbReference type="EMBL" id="MBS6941334.1"/>
    </source>
</evidence>
<dbReference type="Proteomes" id="UP000727506">
    <property type="component" value="Unassembled WGS sequence"/>
</dbReference>
<reference evidence="1" key="1">
    <citation type="submission" date="2021-02" db="EMBL/GenBank/DDBJ databases">
        <title>Infant gut strain persistence is associated with maternal origin, phylogeny, and functional potential including surface adhesion and iron acquisition.</title>
        <authorList>
            <person name="Lou Y.C."/>
        </authorList>
    </citation>
    <scope>NUCLEOTIDE SEQUENCE</scope>
    <source>
        <strain evidence="1">L2_039_000G1_dasL2_039_000G1_concoct_11</strain>
    </source>
</reference>
<sequence length="104" mass="11841">MEGRKYGTANNMKLECRRPGRVRYMYIDSAERRADRLFVRSGLPVSFEDDLAKPGCGFIVVICTVSKAREADFLECMADLERAMLIEGRDGYPAFCEEIAGMFR</sequence>